<dbReference type="SUPFAM" id="SSF56112">
    <property type="entry name" value="Protein kinase-like (PK-like)"/>
    <property type="match status" value="1"/>
</dbReference>
<dbReference type="GO" id="GO:0004674">
    <property type="term" value="F:protein serine/threonine kinase activity"/>
    <property type="evidence" value="ECO:0007669"/>
    <property type="project" value="UniProtKB-KW"/>
</dbReference>
<keyword evidence="4" id="KW-0418">Kinase</keyword>
<evidence type="ECO:0000313" key="8">
    <source>
        <dbReference type="Proteomes" id="UP000266861"/>
    </source>
</evidence>
<dbReference type="EMBL" id="PQFF01000372">
    <property type="protein sequence ID" value="RHZ55100.1"/>
    <property type="molecule type" value="Genomic_DNA"/>
</dbReference>
<dbReference type="InterPro" id="IPR000719">
    <property type="entry name" value="Prot_kinase_dom"/>
</dbReference>
<keyword evidence="8" id="KW-1185">Reference proteome</keyword>
<dbReference type="OrthoDB" id="4062651at2759"/>
<dbReference type="Proteomes" id="UP000266861">
    <property type="component" value="Unassembled WGS sequence"/>
</dbReference>
<keyword evidence="5" id="KW-0067">ATP-binding</keyword>
<name>A0A397H3X7_9GLOM</name>
<keyword evidence="3" id="KW-0547">Nucleotide-binding</keyword>
<keyword evidence="1" id="KW-0723">Serine/threonine-protein kinase</keyword>
<dbReference type="Gene3D" id="1.10.510.10">
    <property type="entry name" value="Transferase(Phosphotransferase) domain 1"/>
    <property type="match status" value="1"/>
</dbReference>
<evidence type="ECO:0000313" key="7">
    <source>
        <dbReference type="EMBL" id="RHZ55100.1"/>
    </source>
</evidence>
<keyword evidence="2" id="KW-0808">Transferase</keyword>
<reference evidence="7 8" key="1">
    <citation type="submission" date="2018-08" db="EMBL/GenBank/DDBJ databases">
        <title>Genome and evolution of the arbuscular mycorrhizal fungus Diversispora epigaea (formerly Glomus versiforme) and its bacterial endosymbionts.</title>
        <authorList>
            <person name="Sun X."/>
            <person name="Fei Z."/>
            <person name="Harrison M."/>
        </authorList>
    </citation>
    <scope>NUCLEOTIDE SEQUENCE [LARGE SCALE GENOMIC DNA]</scope>
    <source>
        <strain evidence="7 8">IT104</strain>
    </source>
</reference>
<dbReference type="STRING" id="1348612.A0A397H3X7"/>
<dbReference type="GO" id="GO:0005524">
    <property type="term" value="F:ATP binding"/>
    <property type="evidence" value="ECO:0007669"/>
    <property type="project" value="UniProtKB-KW"/>
</dbReference>
<evidence type="ECO:0000256" key="4">
    <source>
        <dbReference type="ARBA" id="ARBA00022777"/>
    </source>
</evidence>
<evidence type="ECO:0000256" key="5">
    <source>
        <dbReference type="ARBA" id="ARBA00022840"/>
    </source>
</evidence>
<feature type="domain" description="Protein kinase" evidence="6">
    <location>
        <begin position="1"/>
        <end position="172"/>
    </location>
</feature>
<proteinExistence type="predicted"/>
<gene>
    <name evidence="7" type="ORF">Glove_420g77</name>
</gene>
<protein>
    <recommendedName>
        <fullName evidence="6">Protein kinase domain-containing protein</fullName>
    </recommendedName>
</protein>
<dbReference type="AlphaFoldDB" id="A0A397H3X7"/>
<comment type="caution">
    <text evidence="7">The sequence shown here is derived from an EMBL/GenBank/DDBJ whole genome shotgun (WGS) entry which is preliminary data.</text>
</comment>
<accession>A0A397H3X7</accession>
<dbReference type="InterPro" id="IPR011009">
    <property type="entry name" value="Kinase-like_dom_sf"/>
</dbReference>
<evidence type="ECO:0000256" key="1">
    <source>
        <dbReference type="ARBA" id="ARBA00022527"/>
    </source>
</evidence>
<dbReference type="SMART" id="SM00220">
    <property type="entry name" value="S_TKc"/>
    <property type="match status" value="1"/>
</dbReference>
<evidence type="ECO:0000259" key="6">
    <source>
        <dbReference type="PROSITE" id="PS50011"/>
    </source>
</evidence>
<sequence length="172" mass="19710">MEKEVVLKKFDGTVDINKKFLNEIDSNSLENKRGSLRNYLNNNNVDWDCKLLHLSNLANRFSEIHKLDIVHPGNILKYNSYSGSIYISDFGLSKLITDNLKNSKKNTISGVLPYMAPEVLIRGEYTKAADVYSFAFVASEIITGLPPYHDVSREFLKSVMDFDQKFHFTHLN</sequence>
<dbReference type="InterPro" id="IPR001245">
    <property type="entry name" value="Ser-Thr/Tyr_kinase_cat_dom"/>
</dbReference>
<evidence type="ECO:0000256" key="2">
    <source>
        <dbReference type="ARBA" id="ARBA00022679"/>
    </source>
</evidence>
<dbReference type="PROSITE" id="PS50011">
    <property type="entry name" value="PROTEIN_KINASE_DOM"/>
    <property type="match status" value="1"/>
</dbReference>
<dbReference type="PANTHER" id="PTHR11584">
    <property type="entry name" value="SERINE/THREONINE PROTEIN KINASE"/>
    <property type="match status" value="1"/>
</dbReference>
<organism evidence="7 8">
    <name type="scientific">Diversispora epigaea</name>
    <dbReference type="NCBI Taxonomy" id="1348612"/>
    <lineage>
        <taxon>Eukaryota</taxon>
        <taxon>Fungi</taxon>
        <taxon>Fungi incertae sedis</taxon>
        <taxon>Mucoromycota</taxon>
        <taxon>Glomeromycotina</taxon>
        <taxon>Glomeromycetes</taxon>
        <taxon>Diversisporales</taxon>
        <taxon>Diversisporaceae</taxon>
        <taxon>Diversispora</taxon>
    </lineage>
</organism>
<dbReference type="Pfam" id="PF07714">
    <property type="entry name" value="PK_Tyr_Ser-Thr"/>
    <property type="match status" value="1"/>
</dbReference>
<dbReference type="PANTHER" id="PTHR11584:SF369">
    <property type="entry name" value="MITOGEN-ACTIVATED PROTEIN KINASE KINASE KINASE 19-RELATED"/>
    <property type="match status" value="1"/>
</dbReference>
<evidence type="ECO:0000256" key="3">
    <source>
        <dbReference type="ARBA" id="ARBA00022741"/>
    </source>
</evidence>